<dbReference type="Proteomes" id="UP000705983">
    <property type="component" value="Unassembled WGS sequence"/>
</dbReference>
<proteinExistence type="predicted"/>
<reference evidence="3" key="1">
    <citation type="submission" date="2021-02" db="EMBL/GenBank/DDBJ databases">
        <title>Leucobacter sp. CX169.</title>
        <authorList>
            <person name="Cheng Y."/>
        </authorList>
    </citation>
    <scope>NUCLEOTIDE SEQUENCE [LARGE SCALE GENOMIC DNA]</scope>
    <source>
        <strain evidence="3">JY899</strain>
    </source>
</reference>
<evidence type="ECO:0000313" key="2">
    <source>
        <dbReference type="EMBL" id="MBM9432961.1"/>
    </source>
</evidence>
<gene>
    <name evidence="2" type="ORF">JVW63_04510</name>
</gene>
<evidence type="ECO:0000313" key="3">
    <source>
        <dbReference type="Proteomes" id="UP000705983"/>
    </source>
</evidence>
<evidence type="ECO:0000256" key="1">
    <source>
        <dbReference type="SAM" id="Phobius"/>
    </source>
</evidence>
<feature type="transmembrane region" description="Helical" evidence="1">
    <location>
        <begin position="38"/>
        <end position="58"/>
    </location>
</feature>
<keyword evidence="1" id="KW-1133">Transmembrane helix</keyword>
<feature type="transmembrane region" description="Helical" evidence="1">
    <location>
        <begin position="6"/>
        <end position="26"/>
    </location>
</feature>
<organism evidence="2 3">
    <name type="scientific">Flaviflexus equikiangi</name>
    <dbReference type="NCBI Taxonomy" id="2758573"/>
    <lineage>
        <taxon>Bacteria</taxon>
        <taxon>Bacillati</taxon>
        <taxon>Actinomycetota</taxon>
        <taxon>Actinomycetes</taxon>
        <taxon>Actinomycetales</taxon>
        <taxon>Actinomycetaceae</taxon>
        <taxon>Flaviflexus</taxon>
    </lineage>
</organism>
<sequence length="178" mass="19116">MRQPVVGTIIIGVLVTIQGLWALALALDSSIFRRSEPIHLLIASLLGFAIILLVAAVWPRSKTPEPISFTPVTVDQARLGIATEREMIADLRWIDSPDAVVVPLTTTESATIIVNPDYVVLRTSAPLLNPECGMSRWGADGNRTVYVGSGVTDPSQALLTVDLTARSVTLRSHALPTP</sequence>
<dbReference type="EMBL" id="JAFFJS010000002">
    <property type="protein sequence ID" value="MBM9432961.1"/>
    <property type="molecule type" value="Genomic_DNA"/>
</dbReference>
<protein>
    <submittedName>
        <fullName evidence="2">Uncharacterized protein</fullName>
    </submittedName>
</protein>
<keyword evidence="3" id="KW-1185">Reference proteome</keyword>
<dbReference type="RefSeq" id="WP_182170250.1">
    <property type="nucleotide sequence ID" value="NZ_CP059676.1"/>
</dbReference>
<keyword evidence="1" id="KW-0472">Membrane</keyword>
<keyword evidence="1" id="KW-0812">Transmembrane</keyword>
<name>A0ABS2TE89_9ACTO</name>
<accession>A0ABS2TE89</accession>
<comment type="caution">
    <text evidence="2">The sequence shown here is derived from an EMBL/GenBank/DDBJ whole genome shotgun (WGS) entry which is preliminary data.</text>
</comment>